<reference evidence="2 3" key="1">
    <citation type="submission" date="2015-06" db="EMBL/GenBank/DDBJ databases">
        <title>Genome sequence of Pseudoalteromonas aliena.</title>
        <authorList>
            <person name="Xie B.-B."/>
            <person name="Rong J.-C."/>
            <person name="Qin Q.-L."/>
            <person name="Zhang Y.-Z."/>
        </authorList>
    </citation>
    <scope>NUCLEOTIDE SEQUENCE [LARGE SCALE GENOMIC DNA]</scope>
    <source>
        <strain evidence="2 3">SW19</strain>
    </source>
</reference>
<feature type="transmembrane region" description="Helical" evidence="1">
    <location>
        <begin position="16"/>
        <end position="40"/>
    </location>
</feature>
<accession>A0ABR9E575</accession>
<evidence type="ECO:0000313" key="2">
    <source>
        <dbReference type="EMBL" id="MBE0361742.1"/>
    </source>
</evidence>
<evidence type="ECO:0000256" key="1">
    <source>
        <dbReference type="SAM" id="Phobius"/>
    </source>
</evidence>
<dbReference type="Proteomes" id="UP000648482">
    <property type="component" value="Unassembled WGS sequence"/>
</dbReference>
<evidence type="ECO:0000313" key="3">
    <source>
        <dbReference type="Proteomes" id="UP000648482"/>
    </source>
</evidence>
<keyword evidence="1" id="KW-0812">Transmembrane</keyword>
<keyword evidence="1" id="KW-0472">Membrane</keyword>
<gene>
    <name evidence="2" type="ORF">PALI_b0753</name>
</gene>
<organism evidence="2 3">
    <name type="scientific">Pseudoalteromonas aliena SW19</name>
    <dbReference type="NCBI Taxonomy" id="1314866"/>
    <lineage>
        <taxon>Bacteria</taxon>
        <taxon>Pseudomonadati</taxon>
        <taxon>Pseudomonadota</taxon>
        <taxon>Gammaproteobacteria</taxon>
        <taxon>Alteromonadales</taxon>
        <taxon>Pseudoalteromonadaceae</taxon>
        <taxon>Pseudoalteromonas</taxon>
    </lineage>
</organism>
<dbReference type="EMBL" id="AQGU01000029">
    <property type="protein sequence ID" value="MBE0361742.1"/>
    <property type="molecule type" value="Genomic_DNA"/>
</dbReference>
<keyword evidence="3" id="KW-1185">Reference proteome</keyword>
<proteinExistence type="predicted"/>
<name>A0ABR9E575_9GAMM</name>
<protein>
    <submittedName>
        <fullName evidence="2">Uncharacterized protein</fullName>
    </submittedName>
</protein>
<comment type="caution">
    <text evidence="2">The sequence shown here is derived from an EMBL/GenBank/DDBJ whole genome shotgun (WGS) entry which is preliminary data.</text>
</comment>
<sequence length="51" mass="5640">MLLGMNLLGSVISGDIVKVVILCSIIFPFIIFVPGQYILASQDNLEFKIKK</sequence>
<keyword evidence="1" id="KW-1133">Transmembrane helix</keyword>